<dbReference type="Pfam" id="PF12770">
    <property type="entry name" value="CHAT"/>
    <property type="match status" value="1"/>
</dbReference>
<sequence length="837" mass="90114">MRAVAVDGEGRPLHDHGPSRPAGGRMVAVWGQSVPRELVVILGRALFPPAVRRLVAQRMRRLGADGHLRLRLVLPGPEDEGPRPLGALRWEAVCVPSPTASAGDWDDWADEKLPPPDGGVELGRHAKFTLVREVRPVPPLPVTDRPGKGVVIVADATSVHGGITTRDGEQTVAPPGAGTRADADRRLVAQALSGSWLSARELPSPATAEQIRRQLTPGAGVFYFGGHQTAGGLVVAGTAGTDAAKWLDAGDVAVWLRDAGVRLAVLMACDSAGPTENAGSALSVAEQLVRKGVPHVVAVQGKVSHGQAADFAGRFFSSLAHGDAIDVAVRKGVSPVPGIEALPALYYTQRHSNDLTVGLRREAGRPAFSSVAHRLPAGDENQAPPLTDERFRVHLDAWWSLGEASPLDVLADPAGVDLVELLDSAEATLQRARPEEAQYEEPRTWYSYETPWGRLPRTETELREAVSPRFREGKRVAGRGIGLVVRCPAATAFEVGDEFRAALARLRGFGWDLRSIVVQVHGSRPDFVQRAAEQVARVLRLREYLVREQGSRGEQPEPLAVPVPPRSTTPLHDSGPTDAASALLAEVRAVEREGRQDPGPAPAVDVRAVVRQLNDANTWGDAAAESAVLRDVRAWWPVLHRRLLTAHALSRTGAARAESLRLAAAHDGDLDVWLQAAGGTVPLPADMPVLDDISALAESVVLGMVRTDLRDTAAYAEWRAELRTASSPVLAAVEAAEQGQVTDRNLNEPDTAVALERAGRLRPDDLSLLDPEGRRAGSWALVTRYPLDERIAAWLYELEPPLLQLAGLAPASMPYDLELEDQLARRRRVLRPPPPRL</sequence>
<evidence type="ECO:0000259" key="2">
    <source>
        <dbReference type="Pfam" id="PF12770"/>
    </source>
</evidence>
<dbReference type="EMBL" id="CP109083">
    <property type="protein sequence ID" value="WSB10386.1"/>
    <property type="molecule type" value="Genomic_DNA"/>
</dbReference>
<organism evidence="3 4">
    <name type="scientific">Streptomyces cyaneofuscatus</name>
    <dbReference type="NCBI Taxonomy" id="66883"/>
    <lineage>
        <taxon>Bacteria</taxon>
        <taxon>Bacillati</taxon>
        <taxon>Actinomycetota</taxon>
        <taxon>Actinomycetes</taxon>
        <taxon>Kitasatosporales</taxon>
        <taxon>Streptomycetaceae</taxon>
        <taxon>Streptomyces</taxon>
    </lineage>
</organism>
<evidence type="ECO:0000313" key="4">
    <source>
        <dbReference type="Proteomes" id="UP001356428"/>
    </source>
</evidence>
<feature type="compositionally biased region" description="Basic and acidic residues" evidence="1">
    <location>
        <begin position="8"/>
        <end position="18"/>
    </location>
</feature>
<protein>
    <submittedName>
        <fullName evidence="3">CHAT domain-containing protein</fullName>
    </submittedName>
</protein>
<feature type="region of interest" description="Disordered" evidence="1">
    <location>
        <begin position="549"/>
        <end position="576"/>
    </location>
</feature>
<gene>
    <name evidence="3" type="ORF">OG849_25650</name>
</gene>
<accession>A0ABZ1F2E5</accession>
<keyword evidence="4" id="KW-1185">Reference proteome</keyword>
<feature type="region of interest" description="Disordered" evidence="1">
    <location>
        <begin position="1"/>
        <end position="24"/>
    </location>
</feature>
<reference evidence="3 4" key="1">
    <citation type="submission" date="2022-10" db="EMBL/GenBank/DDBJ databases">
        <title>The complete genomes of actinobacterial strains from the NBC collection.</title>
        <authorList>
            <person name="Joergensen T.S."/>
            <person name="Alvarez Arevalo M."/>
            <person name="Sterndorff E.B."/>
            <person name="Faurdal D."/>
            <person name="Vuksanovic O."/>
            <person name="Mourched A.-S."/>
            <person name="Charusanti P."/>
            <person name="Shaw S."/>
            <person name="Blin K."/>
            <person name="Weber T."/>
        </authorList>
    </citation>
    <scope>NUCLEOTIDE SEQUENCE [LARGE SCALE GENOMIC DNA]</scope>
    <source>
        <strain evidence="3 4">NBC 01792</strain>
    </source>
</reference>
<proteinExistence type="predicted"/>
<dbReference type="Proteomes" id="UP001356428">
    <property type="component" value="Chromosome"/>
</dbReference>
<dbReference type="InterPro" id="IPR024983">
    <property type="entry name" value="CHAT_dom"/>
</dbReference>
<dbReference type="RefSeq" id="WP_326703498.1">
    <property type="nucleotide sequence ID" value="NZ_CP109083.1"/>
</dbReference>
<evidence type="ECO:0000256" key="1">
    <source>
        <dbReference type="SAM" id="MobiDB-lite"/>
    </source>
</evidence>
<name>A0ABZ1F2E5_9ACTN</name>
<feature type="domain" description="CHAT" evidence="2">
    <location>
        <begin position="180"/>
        <end position="331"/>
    </location>
</feature>
<evidence type="ECO:0000313" key="3">
    <source>
        <dbReference type="EMBL" id="WSB10386.1"/>
    </source>
</evidence>